<sequence length="154" mass="17602">MPPKKMTQQLHDEQTDAFRSVLVDFQQDPRDVLCTAVESALRTVIQVQAQAQQQRPAPPPRNNAPGVLDGEEEVDFEDENPFAGLQEQPDAHHHRAVVFPREDNRRWESGFKLDLPNFHGSVQPEELLDWISSVEELLTFKQVPEEMRVPLVAT</sequence>
<dbReference type="Proteomes" id="UP000029120">
    <property type="component" value="Chromosome 8"/>
</dbReference>
<dbReference type="OrthoDB" id="1934635at2759"/>
<evidence type="ECO:0000313" key="3">
    <source>
        <dbReference type="Proteomes" id="UP000029120"/>
    </source>
</evidence>
<name>A0A087GAB3_ARAAL</name>
<feature type="region of interest" description="Disordered" evidence="1">
    <location>
        <begin position="48"/>
        <end position="68"/>
    </location>
</feature>
<proteinExistence type="predicted"/>
<keyword evidence="3" id="KW-1185">Reference proteome</keyword>
<dbReference type="OMA" id="HDEQTDA"/>
<gene>
    <name evidence="2" type="ordered locus">AALP_Aa8g296900</name>
</gene>
<organism evidence="2 3">
    <name type="scientific">Arabis alpina</name>
    <name type="common">Alpine rock-cress</name>
    <dbReference type="NCBI Taxonomy" id="50452"/>
    <lineage>
        <taxon>Eukaryota</taxon>
        <taxon>Viridiplantae</taxon>
        <taxon>Streptophyta</taxon>
        <taxon>Embryophyta</taxon>
        <taxon>Tracheophyta</taxon>
        <taxon>Spermatophyta</taxon>
        <taxon>Magnoliopsida</taxon>
        <taxon>eudicotyledons</taxon>
        <taxon>Gunneridae</taxon>
        <taxon>Pentapetalae</taxon>
        <taxon>rosids</taxon>
        <taxon>malvids</taxon>
        <taxon>Brassicales</taxon>
        <taxon>Brassicaceae</taxon>
        <taxon>Arabideae</taxon>
        <taxon>Arabis</taxon>
    </lineage>
</organism>
<dbReference type="EMBL" id="CM002876">
    <property type="protein sequence ID" value="KFK26815.1"/>
    <property type="molecule type" value="Genomic_DNA"/>
</dbReference>
<accession>A0A087GAB3</accession>
<protein>
    <submittedName>
        <fullName evidence="2">Uncharacterized protein</fullName>
    </submittedName>
</protein>
<dbReference type="Gramene" id="KFK26815">
    <property type="protein sequence ID" value="KFK26815"/>
    <property type="gene ID" value="AALP_AA8G296900"/>
</dbReference>
<dbReference type="AlphaFoldDB" id="A0A087GAB3"/>
<reference evidence="3" key="1">
    <citation type="journal article" date="2015" name="Nat. Plants">
        <title>Genome expansion of Arabis alpina linked with retrotransposition and reduced symmetric DNA methylation.</title>
        <authorList>
            <person name="Willing E.M."/>
            <person name="Rawat V."/>
            <person name="Mandakova T."/>
            <person name="Maumus F."/>
            <person name="James G.V."/>
            <person name="Nordstroem K.J."/>
            <person name="Becker C."/>
            <person name="Warthmann N."/>
            <person name="Chica C."/>
            <person name="Szarzynska B."/>
            <person name="Zytnicki M."/>
            <person name="Albani M.C."/>
            <person name="Kiefer C."/>
            <person name="Bergonzi S."/>
            <person name="Castaings L."/>
            <person name="Mateos J.L."/>
            <person name="Berns M.C."/>
            <person name="Bujdoso N."/>
            <person name="Piofczyk T."/>
            <person name="de Lorenzo L."/>
            <person name="Barrero-Sicilia C."/>
            <person name="Mateos I."/>
            <person name="Piednoel M."/>
            <person name="Hagmann J."/>
            <person name="Chen-Min-Tao R."/>
            <person name="Iglesias-Fernandez R."/>
            <person name="Schuster S.C."/>
            <person name="Alonso-Blanco C."/>
            <person name="Roudier F."/>
            <person name="Carbonero P."/>
            <person name="Paz-Ares J."/>
            <person name="Davis S.J."/>
            <person name="Pecinka A."/>
            <person name="Quesneville H."/>
            <person name="Colot V."/>
            <person name="Lysak M.A."/>
            <person name="Weigel D."/>
            <person name="Coupland G."/>
            <person name="Schneeberger K."/>
        </authorList>
    </citation>
    <scope>NUCLEOTIDE SEQUENCE [LARGE SCALE GENOMIC DNA]</scope>
    <source>
        <strain evidence="3">cv. Pajares</strain>
    </source>
</reference>
<evidence type="ECO:0000256" key="1">
    <source>
        <dbReference type="SAM" id="MobiDB-lite"/>
    </source>
</evidence>
<evidence type="ECO:0000313" key="2">
    <source>
        <dbReference type="EMBL" id="KFK26815.1"/>
    </source>
</evidence>